<dbReference type="InterPro" id="IPR024935">
    <property type="entry name" value="Rubredoxin_dom"/>
</dbReference>
<dbReference type="Pfam" id="PF00301">
    <property type="entry name" value="Rubredoxin"/>
    <property type="match status" value="1"/>
</dbReference>
<dbReference type="InterPro" id="IPR024934">
    <property type="entry name" value="Rubredoxin-like_dom"/>
</dbReference>
<sequence length="73" mass="8095">MPTMFEGSYLGDGSRISDGARLECGICWHVYDPAEGDEVWQIPPGTPFSALPEHWSCPNCDAPRHKFMVVDAL</sequence>
<dbReference type="PROSITE" id="PS00202">
    <property type="entry name" value="RUBREDOXIN"/>
    <property type="match status" value="1"/>
</dbReference>
<dbReference type="PANTHER" id="PTHR47627">
    <property type="entry name" value="RUBREDOXIN"/>
    <property type="match status" value="1"/>
</dbReference>
<evidence type="ECO:0000256" key="6">
    <source>
        <dbReference type="RuleBase" id="RU003820"/>
    </source>
</evidence>
<evidence type="ECO:0000256" key="2">
    <source>
        <dbReference type="ARBA" id="ARBA00022448"/>
    </source>
</evidence>
<dbReference type="AlphaFoldDB" id="A0A2U8GVA8"/>
<protein>
    <recommendedName>
        <fullName evidence="6">Rubredoxin</fullName>
    </recommendedName>
</protein>
<dbReference type="SUPFAM" id="SSF57802">
    <property type="entry name" value="Rubredoxin-like"/>
    <property type="match status" value="1"/>
</dbReference>
<dbReference type="KEGG" id="acom:CEW83_00725"/>
<keyword evidence="3 6" id="KW-0479">Metal-binding</keyword>
<keyword evidence="4 6" id="KW-0249">Electron transport</keyword>
<dbReference type="PRINTS" id="PR00163">
    <property type="entry name" value="RUBREDOXIN"/>
</dbReference>
<keyword evidence="2" id="KW-0813">Transport</keyword>
<comment type="similarity">
    <text evidence="6">Belongs to the rubredoxin family.</text>
</comment>
<dbReference type="PROSITE" id="PS50903">
    <property type="entry name" value="RUBREDOXIN_LIKE"/>
    <property type="match status" value="1"/>
</dbReference>
<comment type="cofactor">
    <cofactor evidence="1 6">
        <name>Fe(3+)</name>
        <dbReference type="ChEBI" id="CHEBI:29034"/>
    </cofactor>
</comment>
<accession>A0A2U8GVA8</accession>
<keyword evidence="5 6" id="KW-0408">Iron</keyword>
<evidence type="ECO:0000259" key="7">
    <source>
        <dbReference type="PROSITE" id="PS50903"/>
    </source>
</evidence>
<reference evidence="8 9" key="1">
    <citation type="submission" date="2017-06" db="EMBL/GenBank/DDBJ databases">
        <title>Azoarcus.</title>
        <authorList>
            <person name="Woo J.-H."/>
            <person name="Kim H.-S."/>
        </authorList>
    </citation>
    <scope>NUCLEOTIDE SEQUENCE [LARGE SCALE GENOMIC DNA]</scope>
    <source>
        <strain evidence="8 9">TSPY31</strain>
    </source>
</reference>
<keyword evidence="9" id="KW-1185">Reference proteome</keyword>
<dbReference type="Proteomes" id="UP000244930">
    <property type="component" value="Chromosome"/>
</dbReference>
<dbReference type="InterPro" id="IPR018527">
    <property type="entry name" value="Rubredoxin_Fe_BS"/>
</dbReference>
<organism evidence="8 9">
    <name type="scientific">Parazoarcus communis</name>
    <dbReference type="NCBI Taxonomy" id="41977"/>
    <lineage>
        <taxon>Bacteria</taxon>
        <taxon>Pseudomonadati</taxon>
        <taxon>Pseudomonadota</taxon>
        <taxon>Betaproteobacteria</taxon>
        <taxon>Rhodocyclales</taxon>
        <taxon>Zoogloeaceae</taxon>
        <taxon>Parazoarcus</taxon>
    </lineage>
</organism>
<evidence type="ECO:0000256" key="3">
    <source>
        <dbReference type="ARBA" id="ARBA00022723"/>
    </source>
</evidence>
<dbReference type="GO" id="GO:0009055">
    <property type="term" value="F:electron transfer activity"/>
    <property type="evidence" value="ECO:0007669"/>
    <property type="project" value="TreeGrafter"/>
</dbReference>
<name>A0A2U8GVA8_9RHOO</name>
<dbReference type="GO" id="GO:0043448">
    <property type="term" value="P:alkane catabolic process"/>
    <property type="evidence" value="ECO:0007669"/>
    <property type="project" value="TreeGrafter"/>
</dbReference>
<dbReference type="InterPro" id="IPR050526">
    <property type="entry name" value="Rubredoxin_ET"/>
</dbReference>
<evidence type="ECO:0000313" key="9">
    <source>
        <dbReference type="Proteomes" id="UP000244930"/>
    </source>
</evidence>
<dbReference type="EMBL" id="CP022187">
    <property type="protein sequence ID" value="AWI77408.1"/>
    <property type="molecule type" value="Genomic_DNA"/>
</dbReference>
<evidence type="ECO:0000313" key="8">
    <source>
        <dbReference type="EMBL" id="AWI77408.1"/>
    </source>
</evidence>
<dbReference type="CDD" id="cd00730">
    <property type="entry name" value="rubredoxin"/>
    <property type="match status" value="1"/>
</dbReference>
<proteinExistence type="inferred from homology"/>
<dbReference type="Gene3D" id="2.20.28.10">
    <property type="match status" value="1"/>
</dbReference>
<evidence type="ECO:0000256" key="1">
    <source>
        <dbReference type="ARBA" id="ARBA00001965"/>
    </source>
</evidence>
<feature type="domain" description="Rubredoxin-like" evidence="7">
    <location>
        <begin position="19"/>
        <end position="70"/>
    </location>
</feature>
<evidence type="ECO:0000256" key="5">
    <source>
        <dbReference type="ARBA" id="ARBA00023004"/>
    </source>
</evidence>
<dbReference type="GO" id="GO:0005506">
    <property type="term" value="F:iron ion binding"/>
    <property type="evidence" value="ECO:0007669"/>
    <property type="project" value="UniProtKB-UniRule"/>
</dbReference>
<evidence type="ECO:0000256" key="4">
    <source>
        <dbReference type="ARBA" id="ARBA00022982"/>
    </source>
</evidence>
<gene>
    <name evidence="8" type="ORF">CEW83_00725</name>
</gene>
<dbReference type="PANTHER" id="PTHR47627:SF1">
    <property type="entry name" value="RUBREDOXIN-1-RELATED"/>
    <property type="match status" value="1"/>
</dbReference>